<evidence type="ECO:0000256" key="2">
    <source>
        <dbReference type="ARBA" id="ARBA00022801"/>
    </source>
</evidence>
<evidence type="ECO:0000313" key="4">
    <source>
        <dbReference type="EMBL" id="MFC7317188.1"/>
    </source>
</evidence>
<dbReference type="GO" id="GO:0016787">
    <property type="term" value="F:hydrolase activity"/>
    <property type="evidence" value="ECO:0007669"/>
    <property type="project" value="UniProtKB-KW"/>
</dbReference>
<dbReference type="SUPFAM" id="SSF55811">
    <property type="entry name" value="Nudix"/>
    <property type="match status" value="1"/>
</dbReference>
<name>A0ABD6AAX2_9EURY</name>
<dbReference type="InterPro" id="IPR015797">
    <property type="entry name" value="NUDIX_hydrolase-like_dom_sf"/>
</dbReference>
<dbReference type="InterPro" id="IPR000086">
    <property type="entry name" value="NUDIX_hydrolase_dom"/>
</dbReference>
<evidence type="ECO:0000259" key="3">
    <source>
        <dbReference type="PROSITE" id="PS51462"/>
    </source>
</evidence>
<dbReference type="Pfam" id="PF00293">
    <property type="entry name" value="NUDIX"/>
    <property type="match status" value="1"/>
</dbReference>
<keyword evidence="5" id="KW-1185">Reference proteome</keyword>
<proteinExistence type="predicted"/>
<comment type="cofactor">
    <cofactor evidence="1">
        <name>Mg(2+)</name>
        <dbReference type="ChEBI" id="CHEBI:18420"/>
    </cofactor>
</comment>
<comment type="caution">
    <text evidence="4">The sequence shown here is derived from an EMBL/GenBank/DDBJ whole genome shotgun (WGS) entry which is preliminary data.</text>
</comment>
<reference evidence="4 5" key="1">
    <citation type="journal article" date="2019" name="Int. J. Syst. Evol. Microbiol.">
        <title>The Global Catalogue of Microorganisms (GCM) 10K type strain sequencing project: providing services to taxonomists for standard genome sequencing and annotation.</title>
        <authorList>
            <consortium name="The Broad Institute Genomics Platform"/>
            <consortium name="The Broad Institute Genome Sequencing Center for Infectious Disease"/>
            <person name="Wu L."/>
            <person name="Ma J."/>
        </authorList>
    </citation>
    <scope>NUCLEOTIDE SEQUENCE [LARGE SCALE GENOMIC DNA]</scope>
    <source>
        <strain evidence="4 5">PSR21</strain>
    </source>
</reference>
<dbReference type="PROSITE" id="PS51462">
    <property type="entry name" value="NUDIX"/>
    <property type="match status" value="1"/>
</dbReference>
<evidence type="ECO:0000256" key="1">
    <source>
        <dbReference type="ARBA" id="ARBA00001946"/>
    </source>
</evidence>
<dbReference type="InterPro" id="IPR020476">
    <property type="entry name" value="Nudix_hydrolase"/>
</dbReference>
<dbReference type="PROSITE" id="PS00893">
    <property type="entry name" value="NUDIX_BOX"/>
    <property type="match status" value="1"/>
</dbReference>
<dbReference type="AlphaFoldDB" id="A0ABD6AAX2"/>
<dbReference type="PANTHER" id="PTHR43046:SF14">
    <property type="entry name" value="MUTT_NUDIX FAMILY PROTEIN"/>
    <property type="match status" value="1"/>
</dbReference>
<dbReference type="EMBL" id="JBHTBF010000002">
    <property type="protein sequence ID" value="MFC7317188.1"/>
    <property type="molecule type" value="Genomic_DNA"/>
</dbReference>
<dbReference type="InterPro" id="IPR020084">
    <property type="entry name" value="NUDIX_hydrolase_CS"/>
</dbReference>
<organism evidence="4 5">
    <name type="scientific">Halomarina halobia</name>
    <dbReference type="NCBI Taxonomy" id="3033386"/>
    <lineage>
        <taxon>Archaea</taxon>
        <taxon>Methanobacteriati</taxon>
        <taxon>Methanobacteriota</taxon>
        <taxon>Stenosarchaea group</taxon>
        <taxon>Halobacteria</taxon>
        <taxon>Halobacteriales</taxon>
        <taxon>Natronomonadaceae</taxon>
        <taxon>Halomarina</taxon>
    </lineage>
</organism>
<dbReference type="PRINTS" id="PR00502">
    <property type="entry name" value="NUDIXFAMILY"/>
</dbReference>
<dbReference type="GeneID" id="79316157"/>
<gene>
    <name evidence="4" type="ORF">ACFQPE_10320</name>
</gene>
<accession>A0ABD6AAX2</accession>
<dbReference type="PANTHER" id="PTHR43046">
    <property type="entry name" value="GDP-MANNOSE MANNOSYL HYDROLASE"/>
    <property type="match status" value="1"/>
</dbReference>
<protein>
    <submittedName>
        <fullName evidence="4">NUDIX domain-containing protein</fullName>
    </submittedName>
</protein>
<dbReference type="Proteomes" id="UP001596547">
    <property type="component" value="Unassembled WGS sequence"/>
</dbReference>
<dbReference type="Gene3D" id="3.90.79.10">
    <property type="entry name" value="Nucleoside Triphosphate Pyrophosphohydrolase"/>
    <property type="match status" value="1"/>
</dbReference>
<sequence length="131" mass="15023">MTERPLRATVHQKTVLFGPDRDVLLLRDPEEGWEFPGGRLGVGERPIDGLRREVREETGLEVAVGRPIHTVAWRSSGKGRFAVIYRCTTVLTEVRLSHEHVEYRWVDPDDAPRLLNDRQTAALERALEESR</sequence>
<keyword evidence="2" id="KW-0378">Hydrolase</keyword>
<dbReference type="RefSeq" id="WP_276303560.1">
    <property type="nucleotide sequence ID" value="NZ_CP119992.1"/>
</dbReference>
<dbReference type="CDD" id="cd04699">
    <property type="entry name" value="NUDIX_MutT_Nudt1"/>
    <property type="match status" value="1"/>
</dbReference>
<evidence type="ECO:0000313" key="5">
    <source>
        <dbReference type="Proteomes" id="UP001596547"/>
    </source>
</evidence>
<feature type="domain" description="Nudix hydrolase" evidence="3">
    <location>
        <begin position="5"/>
        <end position="128"/>
    </location>
</feature>